<feature type="region of interest" description="Disordered" evidence="3">
    <location>
        <begin position="54"/>
        <end position="97"/>
    </location>
</feature>
<dbReference type="AlphaFoldDB" id="A0A0D2XHP1"/>
<evidence type="ECO:0000256" key="1">
    <source>
        <dbReference type="ARBA" id="ARBA00004123"/>
    </source>
</evidence>
<reference evidence="5" key="1">
    <citation type="journal article" date="2012" name="Mol. Plant Microbe Interact.">
        <title>A highly conserved effector in Fusarium oxysporum is required for full virulence on Arabidopsis.</title>
        <authorList>
            <person name="Thatcher L.F."/>
            <person name="Gardiner D.M."/>
            <person name="Kazan K."/>
            <person name="Manners J."/>
        </authorList>
    </citation>
    <scope>NUCLEOTIDE SEQUENCE [LARGE SCALE GENOMIC DNA]</scope>
    <source>
        <strain evidence="5">Fo5176</strain>
    </source>
</reference>
<dbReference type="STRING" id="426428.A0A0D2XHP1"/>
<dbReference type="InterPro" id="IPR041297">
    <property type="entry name" value="Crb2_Tudor"/>
</dbReference>
<dbReference type="Gene3D" id="2.30.30.140">
    <property type="match status" value="1"/>
</dbReference>
<organism evidence="4 5">
    <name type="scientific">Fusarium oxysporum (strain Fo5176)</name>
    <name type="common">Fusarium vascular wilt</name>
    <dbReference type="NCBI Taxonomy" id="660025"/>
    <lineage>
        <taxon>Eukaryota</taxon>
        <taxon>Fungi</taxon>
        <taxon>Dikarya</taxon>
        <taxon>Ascomycota</taxon>
        <taxon>Pezizomycotina</taxon>
        <taxon>Sordariomycetes</taxon>
        <taxon>Hypocreomycetidae</taxon>
        <taxon>Hypocreales</taxon>
        <taxon>Nectriaceae</taxon>
        <taxon>Fusarium</taxon>
        <taxon>Fusarium oxysporum species complex</taxon>
    </lineage>
</organism>
<keyword evidence="2" id="KW-0539">Nucleus</keyword>
<dbReference type="CDD" id="cd20446">
    <property type="entry name" value="Tudor_SpSPF30-like"/>
    <property type="match status" value="1"/>
</dbReference>
<feature type="region of interest" description="Disordered" evidence="3">
    <location>
        <begin position="146"/>
        <end position="278"/>
    </location>
</feature>
<feature type="compositionally biased region" description="Pro residues" evidence="3">
    <location>
        <begin position="60"/>
        <end position="74"/>
    </location>
</feature>
<dbReference type="Pfam" id="PF18115">
    <property type="entry name" value="Tudor_3"/>
    <property type="match status" value="1"/>
</dbReference>
<evidence type="ECO:0000256" key="2">
    <source>
        <dbReference type="ARBA" id="ARBA00023242"/>
    </source>
</evidence>
<comment type="subcellular location">
    <subcellularLocation>
        <location evidence="1">Nucleus</location>
    </subcellularLocation>
</comment>
<feature type="compositionally biased region" description="Basic and acidic residues" evidence="3">
    <location>
        <begin position="76"/>
        <end position="96"/>
    </location>
</feature>
<sequence length="278" mass="30979">MSSIAEIEQEKKTYQEQFDIVLGQLRDDPDNAELKALKDELNSFIDLLNEQIAELKPAQAPKPAPKEPSPPPQPEKWSRENHPAFKKAAPVEEEKQAPVNYQVNDTILAKWVSGDKAFYPARITSITGSSTDPIYTVKFKTYDNTETLRSRDIRPVSNKRKADGTPTTSAPATPPAPGLVSSAGATVYPEAKKAAEQDGEVKPPKAKKIKAKKELEKNKNKWQEFSAKSKFGKNQKKDSMFRTPDGVHGRVGFTGSGQAMRKDPTRSRHVYQMNDELD</sequence>
<dbReference type="PANTHER" id="PTHR46297">
    <property type="entry name" value="ZINC FINGER CCCH-TYPE WITH G PATCH DOMAIN-CONTAINING PROTEIN"/>
    <property type="match status" value="1"/>
</dbReference>
<reference evidence="4" key="2">
    <citation type="submission" date="2025-08" db="UniProtKB">
        <authorList>
            <consortium name="EnsemblFungi"/>
        </authorList>
    </citation>
    <scope>IDENTIFICATION</scope>
    <source>
        <strain evidence="4">4287 / CBS 123668 / FGSC 9935 / NRRL 34936</strain>
    </source>
</reference>
<feature type="compositionally biased region" description="Basic and acidic residues" evidence="3">
    <location>
        <begin position="235"/>
        <end position="248"/>
    </location>
</feature>
<protein>
    <submittedName>
        <fullName evidence="4">Uncharacterized protein</fullName>
    </submittedName>
</protein>
<dbReference type="GO" id="GO:0005634">
    <property type="term" value="C:nucleus"/>
    <property type="evidence" value="ECO:0007669"/>
    <property type="project" value="UniProtKB-SubCell"/>
</dbReference>
<gene>
    <name evidence="4" type="primary">28945560</name>
</gene>
<feature type="compositionally biased region" description="Basic and acidic residues" evidence="3">
    <location>
        <begin position="212"/>
        <end position="222"/>
    </location>
</feature>
<dbReference type="SUPFAM" id="SSF63748">
    <property type="entry name" value="Tudor/PWWP/MBT"/>
    <property type="match status" value="1"/>
</dbReference>
<dbReference type="Proteomes" id="UP000002489">
    <property type="component" value="Unassembled WGS sequence"/>
</dbReference>
<dbReference type="VEuPathDB" id="FungiDB:FOXG_03439"/>
<feature type="compositionally biased region" description="Basic and acidic residues" evidence="3">
    <location>
        <begin position="190"/>
        <end position="203"/>
    </location>
</feature>
<proteinExistence type="predicted"/>
<dbReference type="EnsemblFungi" id="FOXG_03439T0">
    <property type="protein sequence ID" value="FOXG_03439P0"/>
    <property type="gene ID" value="FOXG_03439"/>
</dbReference>
<dbReference type="SMART" id="SM00333">
    <property type="entry name" value="TUDOR"/>
    <property type="match status" value="1"/>
</dbReference>
<evidence type="ECO:0000256" key="3">
    <source>
        <dbReference type="SAM" id="MobiDB-lite"/>
    </source>
</evidence>
<dbReference type="InterPro" id="IPR002999">
    <property type="entry name" value="Tudor"/>
</dbReference>
<name>A0A0D2XHP1_FUSOF</name>
<dbReference type="PANTHER" id="PTHR46297:SF2">
    <property type="entry name" value="TUDOR DOMAIN-CONTAINING PROTEIN"/>
    <property type="match status" value="1"/>
</dbReference>
<evidence type="ECO:0000313" key="4">
    <source>
        <dbReference type="EnsemblFungi" id="FOXG_03439P0"/>
    </source>
</evidence>
<accession>A0A0D2XHP1</accession>
<evidence type="ECO:0000313" key="5">
    <source>
        <dbReference type="Proteomes" id="UP000002489"/>
    </source>
</evidence>